<sequence>MLHIKHLKERNKKRRGLTPCADPTAKATAITQILLETRAWGVSLQVAGDQVSAGRAASSRKPTQKEISLQNMRAYPTHQSCGGEVAAALSGCCARDSAAAAQQRGGAGPAPVTQPPSPFGLFTHARAQTAESKSCVGTAQRDLFKKILESLYLASYCGGTQEESIKSIREVLT</sequence>
<evidence type="ECO:0000256" key="1">
    <source>
        <dbReference type="SAM" id="MobiDB-lite"/>
    </source>
</evidence>
<protein>
    <submittedName>
        <fullName evidence="2">Uncharacterized protein</fullName>
    </submittedName>
</protein>
<name>A0A4Z2EWJ3_9TELE</name>
<organism evidence="2 3">
    <name type="scientific">Liparis tanakae</name>
    <name type="common">Tanaka's snailfish</name>
    <dbReference type="NCBI Taxonomy" id="230148"/>
    <lineage>
        <taxon>Eukaryota</taxon>
        <taxon>Metazoa</taxon>
        <taxon>Chordata</taxon>
        <taxon>Craniata</taxon>
        <taxon>Vertebrata</taxon>
        <taxon>Euteleostomi</taxon>
        <taxon>Actinopterygii</taxon>
        <taxon>Neopterygii</taxon>
        <taxon>Teleostei</taxon>
        <taxon>Neoteleostei</taxon>
        <taxon>Acanthomorphata</taxon>
        <taxon>Eupercaria</taxon>
        <taxon>Perciformes</taxon>
        <taxon>Cottioidei</taxon>
        <taxon>Cottales</taxon>
        <taxon>Liparidae</taxon>
        <taxon>Liparis</taxon>
    </lineage>
</organism>
<evidence type="ECO:0000313" key="2">
    <source>
        <dbReference type="EMBL" id="TNN33277.1"/>
    </source>
</evidence>
<dbReference type="Proteomes" id="UP000314294">
    <property type="component" value="Unassembled WGS sequence"/>
</dbReference>
<gene>
    <name evidence="2" type="ORF">EYF80_056557</name>
</gene>
<dbReference type="AlphaFoldDB" id="A0A4Z2EWJ3"/>
<accession>A0A4Z2EWJ3</accession>
<dbReference type="EMBL" id="SRLO01002290">
    <property type="protein sequence ID" value="TNN33277.1"/>
    <property type="molecule type" value="Genomic_DNA"/>
</dbReference>
<keyword evidence="3" id="KW-1185">Reference proteome</keyword>
<feature type="region of interest" description="Disordered" evidence="1">
    <location>
        <begin position="1"/>
        <end position="20"/>
    </location>
</feature>
<comment type="caution">
    <text evidence="2">The sequence shown here is derived from an EMBL/GenBank/DDBJ whole genome shotgun (WGS) entry which is preliminary data.</text>
</comment>
<feature type="compositionally biased region" description="Basic residues" evidence="1">
    <location>
        <begin position="1"/>
        <end position="16"/>
    </location>
</feature>
<evidence type="ECO:0000313" key="3">
    <source>
        <dbReference type="Proteomes" id="UP000314294"/>
    </source>
</evidence>
<reference evidence="2 3" key="1">
    <citation type="submission" date="2019-03" db="EMBL/GenBank/DDBJ databases">
        <title>First draft genome of Liparis tanakae, snailfish: a comprehensive survey of snailfish specific genes.</title>
        <authorList>
            <person name="Kim W."/>
            <person name="Song I."/>
            <person name="Jeong J.-H."/>
            <person name="Kim D."/>
            <person name="Kim S."/>
            <person name="Ryu S."/>
            <person name="Song J.Y."/>
            <person name="Lee S.K."/>
        </authorList>
    </citation>
    <scope>NUCLEOTIDE SEQUENCE [LARGE SCALE GENOMIC DNA]</scope>
    <source>
        <tissue evidence="2">Muscle</tissue>
    </source>
</reference>
<proteinExistence type="predicted"/>